<sequence>MCRKRKKRCDGTKPHCTACTSTGKQAECHYSEEDALEGEAQLKQRISELEARLRAYGHREGVDSTATSSSTTRLTPAEHPCIPETEDVVNAGRAFLMHRAQVGLCLTQERLLAIEKRDYSVVHPALLHATILYGTIILEFTNQIGRDGLELESHLLGCAIRELHEPKIDSTTAIEAHQMLCKYYWWRGEILMAREHIMKASHIAIEKNIALLPSVQILQQHSMYRRVTLALDKDVSAICQLLYMDQAQSIACFNPLIFPERYYNELALLPNFYTALCVESFAVAARSISLLLYRTTMTTLSSLEGKDCCDISSAQWHSKTEDMRLRIRQHVDAVEIRLMTTVLTADIMQLRALKIAKMIALGALIEIHAVLAPLDDSIREETIAMITGVISIAQSFELDDYPKLCPLVALPFSASVKVVSEEVRSGGSNLTVAELNTILGEIDNCLTLLQTKLSPHIVCSPVVTLI</sequence>
<dbReference type="PROSITE" id="PS50048">
    <property type="entry name" value="ZN2_CY6_FUNGAL_2"/>
    <property type="match status" value="1"/>
</dbReference>
<gene>
    <name evidence="5" type="ORF">CYLTODRAFT_425881</name>
</gene>
<evidence type="ECO:0000259" key="4">
    <source>
        <dbReference type="PROSITE" id="PS50048"/>
    </source>
</evidence>
<dbReference type="SMART" id="SM00066">
    <property type="entry name" value="GAL4"/>
    <property type="match status" value="1"/>
</dbReference>
<protein>
    <recommendedName>
        <fullName evidence="4">Zn(2)-C6 fungal-type domain-containing protein</fullName>
    </recommendedName>
</protein>
<name>A0A0D7AZD0_9AGAR</name>
<dbReference type="EMBL" id="KN880679">
    <property type="protein sequence ID" value="KIY63698.1"/>
    <property type="molecule type" value="Genomic_DNA"/>
</dbReference>
<comment type="subcellular location">
    <subcellularLocation>
        <location evidence="1">Nucleus</location>
    </subcellularLocation>
</comment>
<accession>A0A0D7AZD0</accession>
<dbReference type="STRING" id="1314674.A0A0D7AZD0"/>
<dbReference type="InterPro" id="IPR001138">
    <property type="entry name" value="Zn2Cys6_DnaBD"/>
</dbReference>
<dbReference type="Gene3D" id="4.10.240.10">
    <property type="entry name" value="Zn(2)-C6 fungal-type DNA-binding domain"/>
    <property type="match status" value="1"/>
</dbReference>
<evidence type="ECO:0000256" key="2">
    <source>
        <dbReference type="ARBA" id="ARBA00023242"/>
    </source>
</evidence>
<dbReference type="InterPro" id="IPR050613">
    <property type="entry name" value="Sec_Metabolite_Reg"/>
</dbReference>
<feature type="region of interest" description="Disordered" evidence="3">
    <location>
        <begin position="57"/>
        <end position="78"/>
    </location>
</feature>
<dbReference type="GO" id="GO:0005634">
    <property type="term" value="C:nucleus"/>
    <property type="evidence" value="ECO:0007669"/>
    <property type="project" value="UniProtKB-SubCell"/>
</dbReference>
<proteinExistence type="predicted"/>
<evidence type="ECO:0000313" key="6">
    <source>
        <dbReference type="Proteomes" id="UP000054007"/>
    </source>
</evidence>
<dbReference type="InterPro" id="IPR036864">
    <property type="entry name" value="Zn2-C6_fun-type_DNA-bd_sf"/>
</dbReference>
<dbReference type="OrthoDB" id="2017365at2759"/>
<dbReference type="Pfam" id="PF00172">
    <property type="entry name" value="Zn_clus"/>
    <property type="match status" value="1"/>
</dbReference>
<organism evidence="5 6">
    <name type="scientific">Cylindrobasidium torrendii FP15055 ss-10</name>
    <dbReference type="NCBI Taxonomy" id="1314674"/>
    <lineage>
        <taxon>Eukaryota</taxon>
        <taxon>Fungi</taxon>
        <taxon>Dikarya</taxon>
        <taxon>Basidiomycota</taxon>
        <taxon>Agaricomycotina</taxon>
        <taxon>Agaricomycetes</taxon>
        <taxon>Agaricomycetidae</taxon>
        <taxon>Agaricales</taxon>
        <taxon>Marasmiineae</taxon>
        <taxon>Physalacriaceae</taxon>
        <taxon>Cylindrobasidium</taxon>
    </lineage>
</organism>
<dbReference type="CDD" id="cd00067">
    <property type="entry name" value="GAL4"/>
    <property type="match status" value="1"/>
</dbReference>
<evidence type="ECO:0000256" key="1">
    <source>
        <dbReference type="ARBA" id="ARBA00004123"/>
    </source>
</evidence>
<keyword evidence="2" id="KW-0539">Nucleus</keyword>
<evidence type="ECO:0000313" key="5">
    <source>
        <dbReference type="EMBL" id="KIY63698.1"/>
    </source>
</evidence>
<dbReference type="GO" id="GO:0008270">
    <property type="term" value="F:zinc ion binding"/>
    <property type="evidence" value="ECO:0007669"/>
    <property type="project" value="InterPro"/>
</dbReference>
<dbReference type="AlphaFoldDB" id="A0A0D7AZD0"/>
<keyword evidence="6" id="KW-1185">Reference proteome</keyword>
<dbReference type="GO" id="GO:0000981">
    <property type="term" value="F:DNA-binding transcription factor activity, RNA polymerase II-specific"/>
    <property type="evidence" value="ECO:0007669"/>
    <property type="project" value="InterPro"/>
</dbReference>
<feature type="domain" description="Zn(2)-C6 fungal-type" evidence="4">
    <location>
        <begin position="1"/>
        <end position="30"/>
    </location>
</feature>
<dbReference type="PANTHER" id="PTHR31001">
    <property type="entry name" value="UNCHARACTERIZED TRANSCRIPTIONAL REGULATORY PROTEIN"/>
    <property type="match status" value="1"/>
</dbReference>
<reference evidence="5 6" key="1">
    <citation type="journal article" date="2015" name="Fungal Genet. Biol.">
        <title>Evolution of novel wood decay mechanisms in Agaricales revealed by the genome sequences of Fistulina hepatica and Cylindrobasidium torrendii.</title>
        <authorList>
            <person name="Floudas D."/>
            <person name="Held B.W."/>
            <person name="Riley R."/>
            <person name="Nagy L.G."/>
            <person name="Koehler G."/>
            <person name="Ransdell A.S."/>
            <person name="Younus H."/>
            <person name="Chow J."/>
            <person name="Chiniquy J."/>
            <person name="Lipzen A."/>
            <person name="Tritt A."/>
            <person name="Sun H."/>
            <person name="Haridas S."/>
            <person name="LaButti K."/>
            <person name="Ohm R.A."/>
            <person name="Kues U."/>
            <person name="Blanchette R.A."/>
            <person name="Grigoriev I.V."/>
            <person name="Minto R.E."/>
            <person name="Hibbett D.S."/>
        </authorList>
    </citation>
    <scope>NUCLEOTIDE SEQUENCE [LARGE SCALE GENOMIC DNA]</scope>
    <source>
        <strain evidence="5 6">FP15055 ss-10</strain>
    </source>
</reference>
<dbReference type="PANTHER" id="PTHR31001:SF90">
    <property type="entry name" value="CENTROMERE DNA-BINDING PROTEIN COMPLEX CBF3 SUBUNIT B"/>
    <property type="match status" value="1"/>
</dbReference>
<evidence type="ECO:0000256" key="3">
    <source>
        <dbReference type="SAM" id="MobiDB-lite"/>
    </source>
</evidence>
<dbReference type="SUPFAM" id="SSF57701">
    <property type="entry name" value="Zn2/Cys6 DNA-binding domain"/>
    <property type="match status" value="1"/>
</dbReference>
<dbReference type="Proteomes" id="UP000054007">
    <property type="component" value="Unassembled WGS sequence"/>
</dbReference>